<evidence type="ECO:0000259" key="1">
    <source>
        <dbReference type="Pfam" id="PF08161"/>
    </source>
</evidence>
<dbReference type="PANTHER" id="PTHR48287">
    <property type="entry name" value="ARM REPEAT SUPERFAMILY PROTEIN"/>
    <property type="match status" value="1"/>
</dbReference>
<accession>A0A183HEF1</accession>
<protein>
    <submittedName>
        <fullName evidence="4">NUC173 domain-containing protein</fullName>
    </submittedName>
</protein>
<dbReference type="Pfam" id="PF08161">
    <property type="entry name" value="RRP12_HEAT"/>
    <property type="match status" value="1"/>
</dbReference>
<sequence length="431" mass="48484">MCLKYIIYMKILENKLDKTQLDIALAKLIVTLGIILRQQDASIWQSSSIRVSLLKIEMFATHENSLVRAAARRTLRIILNDPVLITSNGYHRGASDVGEVLIKQMEQSTVTATVDIDLLLRLLSLAENIMHKMPHLIFKQFAESAFALLCISDSGLRCAVFQCFQKILQQQPTDITLPFNTNVLLIGLLRDFASKTMDPSVSCSWMEALCEAHLCLAMKDFAKSLAALKASLKPIFQTFDLGKDSVAQITYKVINRIVEHCVQSNEELASYSIDLCDEALNPRNTAVWRYVLRAERRIFEVCKNAISQESFERVLKALAGLRNDINQYIISDIDLAVGAAIRHIGAENVLRVLPLGLDPQNASTVTYFERSWLIPILRINICNQSIAFALRYFLPLAHRLRKEAPSDVMGQKIFITISALKLQRVVSDGNC</sequence>
<dbReference type="InterPro" id="IPR016024">
    <property type="entry name" value="ARM-type_fold"/>
</dbReference>
<reference evidence="4" key="1">
    <citation type="submission" date="2016-06" db="UniProtKB">
        <authorList>
            <consortium name="WormBaseParasite"/>
        </authorList>
    </citation>
    <scope>IDENTIFICATION</scope>
</reference>
<evidence type="ECO:0000313" key="4">
    <source>
        <dbReference type="WBParaSite" id="OFLC_0000586201-mRNA-1"/>
    </source>
</evidence>
<dbReference type="InterPro" id="IPR052087">
    <property type="entry name" value="RRP12"/>
</dbReference>
<dbReference type="WBParaSite" id="OFLC_0000586201-mRNA-1">
    <property type="protein sequence ID" value="OFLC_0000586201-mRNA-1"/>
    <property type="gene ID" value="OFLC_0000586201"/>
</dbReference>
<evidence type="ECO:0000313" key="2">
    <source>
        <dbReference type="EMBL" id="VDO44601.1"/>
    </source>
</evidence>
<keyword evidence="3" id="KW-1185">Reference proteome</keyword>
<dbReference type="Proteomes" id="UP000267606">
    <property type="component" value="Unassembled WGS sequence"/>
</dbReference>
<dbReference type="PANTHER" id="PTHR48287:SF1">
    <property type="entry name" value="ARM REPEAT SUPERFAMILY PROTEIN"/>
    <property type="match status" value="1"/>
</dbReference>
<gene>
    <name evidence="2" type="ORF">OFLC_LOCUS5863</name>
</gene>
<dbReference type="SUPFAM" id="SSF48371">
    <property type="entry name" value="ARM repeat"/>
    <property type="match status" value="1"/>
</dbReference>
<dbReference type="STRING" id="387005.A0A183HEF1"/>
<dbReference type="AlphaFoldDB" id="A0A183HEF1"/>
<evidence type="ECO:0000313" key="3">
    <source>
        <dbReference type="Proteomes" id="UP000267606"/>
    </source>
</evidence>
<feature type="domain" description="RRP12 HEAT" evidence="1">
    <location>
        <begin position="246"/>
        <end position="415"/>
    </location>
</feature>
<organism evidence="4">
    <name type="scientific">Onchocerca flexuosa</name>
    <dbReference type="NCBI Taxonomy" id="387005"/>
    <lineage>
        <taxon>Eukaryota</taxon>
        <taxon>Metazoa</taxon>
        <taxon>Ecdysozoa</taxon>
        <taxon>Nematoda</taxon>
        <taxon>Chromadorea</taxon>
        <taxon>Rhabditida</taxon>
        <taxon>Spirurina</taxon>
        <taxon>Spiruromorpha</taxon>
        <taxon>Filarioidea</taxon>
        <taxon>Onchocercidae</taxon>
        <taxon>Onchocerca</taxon>
    </lineage>
</organism>
<proteinExistence type="predicted"/>
<dbReference type="InterPro" id="IPR012978">
    <property type="entry name" value="HEAT_RRP12"/>
</dbReference>
<name>A0A183HEF1_9BILA</name>
<dbReference type="EMBL" id="UZAJ01005276">
    <property type="protein sequence ID" value="VDO44601.1"/>
    <property type="molecule type" value="Genomic_DNA"/>
</dbReference>
<reference evidence="2 3" key="2">
    <citation type="submission" date="2018-11" db="EMBL/GenBank/DDBJ databases">
        <authorList>
            <consortium name="Pathogen Informatics"/>
        </authorList>
    </citation>
    <scope>NUCLEOTIDE SEQUENCE [LARGE SCALE GENOMIC DNA]</scope>
</reference>
<dbReference type="GO" id="GO:0005634">
    <property type="term" value="C:nucleus"/>
    <property type="evidence" value="ECO:0007669"/>
    <property type="project" value="UniProtKB-SubCell"/>
</dbReference>